<evidence type="ECO:0000256" key="9">
    <source>
        <dbReference type="ARBA" id="ARBA00022840"/>
    </source>
</evidence>
<proteinExistence type="inferred from homology"/>
<feature type="domain" description="Rad50/SbcC-type AAA" evidence="15">
    <location>
        <begin position="44"/>
        <end position="298"/>
    </location>
</feature>
<dbReference type="InterPro" id="IPR038729">
    <property type="entry name" value="Rad50/SbcC_AAA"/>
</dbReference>
<evidence type="ECO:0000256" key="11">
    <source>
        <dbReference type="ARBA" id="ARBA00023204"/>
    </source>
</evidence>
<dbReference type="InterPro" id="IPR013134">
    <property type="entry name" value="Zn_hook_RAD50"/>
</dbReference>
<feature type="coiled-coil region" evidence="12">
    <location>
        <begin position="526"/>
        <end position="594"/>
    </location>
</feature>
<dbReference type="AlphaFoldDB" id="A0A6B1DCC1"/>
<dbReference type="GO" id="GO:0046872">
    <property type="term" value="F:metal ion binding"/>
    <property type="evidence" value="ECO:0007669"/>
    <property type="project" value="UniProtKB-KW"/>
</dbReference>
<comment type="caution">
    <text evidence="16">The sequence shown here is derived from an EMBL/GenBank/DDBJ whole genome shotgun (WGS) entry which is preliminary data.</text>
</comment>
<organism evidence="16">
    <name type="scientific">Caldilineaceae bacterium SB0661_bin_32</name>
    <dbReference type="NCBI Taxonomy" id="2605255"/>
    <lineage>
        <taxon>Bacteria</taxon>
        <taxon>Bacillati</taxon>
        <taxon>Chloroflexota</taxon>
        <taxon>Caldilineae</taxon>
        <taxon>Caldilineales</taxon>
        <taxon>Caldilineaceae</taxon>
    </lineage>
</organism>
<keyword evidence="11" id="KW-0234">DNA repair</keyword>
<keyword evidence="8" id="KW-0862">Zinc</keyword>
<dbReference type="Pfam" id="PF13476">
    <property type="entry name" value="AAA_23"/>
    <property type="match status" value="1"/>
</dbReference>
<evidence type="ECO:0000256" key="5">
    <source>
        <dbReference type="ARBA" id="ARBA00022741"/>
    </source>
</evidence>
<evidence type="ECO:0000256" key="8">
    <source>
        <dbReference type="ARBA" id="ARBA00022833"/>
    </source>
</evidence>
<evidence type="ECO:0000256" key="1">
    <source>
        <dbReference type="ARBA" id="ARBA00006930"/>
    </source>
</evidence>
<evidence type="ECO:0000259" key="14">
    <source>
        <dbReference type="Pfam" id="PF04423"/>
    </source>
</evidence>
<keyword evidence="6" id="KW-0227">DNA damage</keyword>
<keyword evidence="10 12" id="KW-0175">Coiled coil</keyword>
<feature type="compositionally biased region" description="Basic and acidic residues" evidence="13">
    <location>
        <begin position="1"/>
        <end position="10"/>
    </location>
</feature>
<evidence type="ECO:0000256" key="3">
    <source>
        <dbReference type="ARBA" id="ARBA00013368"/>
    </source>
</evidence>
<dbReference type="Gene3D" id="3.40.50.300">
    <property type="entry name" value="P-loop containing nucleotide triphosphate hydrolases"/>
    <property type="match status" value="2"/>
</dbReference>
<evidence type="ECO:0000256" key="4">
    <source>
        <dbReference type="ARBA" id="ARBA00022723"/>
    </source>
</evidence>
<feature type="coiled-coil region" evidence="12">
    <location>
        <begin position="261"/>
        <end position="449"/>
    </location>
</feature>
<keyword evidence="5" id="KW-0547">Nucleotide-binding</keyword>
<keyword evidence="7" id="KW-0378">Hydrolase</keyword>
<dbReference type="GO" id="GO:0005524">
    <property type="term" value="F:ATP binding"/>
    <property type="evidence" value="ECO:0007669"/>
    <property type="project" value="UniProtKB-KW"/>
</dbReference>
<dbReference type="PANTHER" id="PTHR32114:SF2">
    <property type="entry name" value="ABC TRANSPORTER ABCH.3"/>
    <property type="match status" value="1"/>
</dbReference>
<evidence type="ECO:0000259" key="15">
    <source>
        <dbReference type="Pfam" id="PF13476"/>
    </source>
</evidence>
<dbReference type="Pfam" id="PF04423">
    <property type="entry name" value="Rad50_zn_hook"/>
    <property type="match status" value="1"/>
</dbReference>
<evidence type="ECO:0000256" key="12">
    <source>
        <dbReference type="SAM" id="Coils"/>
    </source>
</evidence>
<keyword evidence="4" id="KW-0479">Metal-binding</keyword>
<dbReference type="SUPFAM" id="SSF52540">
    <property type="entry name" value="P-loop containing nucleoside triphosphate hydrolases"/>
    <property type="match status" value="1"/>
</dbReference>
<protein>
    <recommendedName>
        <fullName evidence="3">Nuclease SbcCD subunit C</fullName>
    </recommendedName>
</protein>
<evidence type="ECO:0000256" key="2">
    <source>
        <dbReference type="ARBA" id="ARBA00011322"/>
    </source>
</evidence>
<comment type="subunit">
    <text evidence="2">Heterodimer of SbcC and SbcD.</text>
</comment>
<feature type="coiled-coil region" evidence="12">
    <location>
        <begin position="690"/>
        <end position="788"/>
    </location>
</feature>
<comment type="similarity">
    <text evidence="1">Belongs to the SMC family. SbcC subfamily.</text>
</comment>
<evidence type="ECO:0000256" key="13">
    <source>
        <dbReference type="SAM" id="MobiDB-lite"/>
    </source>
</evidence>
<feature type="domain" description="Zinc-hook" evidence="14">
    <location>
        <begin position="500"/>
        <end position="528"/>
    </location>
</feature>
<evidence type="ECO:0000256" key="6">
    <source>
        <dbReference type="ARBA" id="ARBA00022763"/>
    </source>
</evidence>
<name>A0A6B1DCC1_9CHLR</name>
<evidence type="ECO:0000256" key="10">
    <source>
        <dbReference type="ARBA" id="ARBA00023054"/>
    </source>
</evidence>
<dbReference type="EMBL" id="VXMH01000100">
    <property type="protein sequence ID" value="MYC96925.1"/>
    <property type="molecule type" value="Genomic_DNA"/>
</dbReference>
<feature type="region of interest" description="Disordered" evidence="13">
    <location>
        <begin position="1"/>
        <end position="33"/>
    </location>
</feature>
<dbReference type="InterPro" id="IPR027417">
    <property type="entry name" value="P-loop_NTPase"/>
</dbReference>
<gene>
    <name evidence="16" type="ORF">F4X14_18345</name>
</gene>
<reference evidence="16" key="1">
    <citation type="submission" date="2019-09" db="EMBL/GenBank/DDBJ databases">
        <title>Characterisation of the sponge microbiome using genome-centric metagenomics.</title>
        <authorList>
            <person name="Engelberts J.P."/>
            <person name="Robbins S.J."/>
            <person name="De Goeij J.M."/>
            <person name="Aranda M."/>
            <person name="Bell S.C."/>
            <person name="Webster N.S."/>
        </authorList>
    </citation>
    <scope>NUCLEOTIDE SEQUENCE</scope>
    <source>
        <strain evidence="16">SB0661_bin_32</strain>
    </source>
</reference>
<keyword evidence="9" id="KW-0067">ATP-binding</keyword>
<dbReference type="Gene3D" id="1.10.287.510">
    <property type="entry name" value="Helix hairpin bin"/>
    <property type="match status" value="1"/>
</dbReference>
<sequence length="942" mass="106381">MDRTDARDQTVSRQRRLCRCDSGGAGKGRGEGLAGRRDTMLIRSLTLENVKSYARATVEFSPGTNAIVGPNGAGKTTILEAIGFALFDHLPYSRPDFVRAGQRTARVTVDYLSDYDERAYRVIRNCGSSSAYTVMDLELDMKICEGKADVMQFLRLHLGIDEDTEPEELFRNAVGVPQGSFTVSFLETPRIRKAVFDPLLKVAEYRRAWERLREPISLLSQRQEILAVEVGRLEGELKRLPTVRAEAGEMTAQIKSGETELRAAQVQLTAAESARKAMEVRRERLQELRRMVQLQEREAAEQERTLAAARQRLTESERAVTTLEANRTGHEAYRAAQKAQGAVNERLAQRRRLEEERAGVQTLLARAETQADAQERALVEIAEAEKTAANLADAAAEQEKLEAELRDAQRQADQLKDADARVQREQTAVKAAQGRLDTLRKELAQAQEIEASLEPLQAHLETLQQTKSAEQANEARMHAEQETVLEQGQRLRASETSPICPICEQPLTADHRQRLLERLRTRWEELNEASKAAAKAVREIEEARVQARATLNQQEQALRALPRQNAVETAERELVVLKSQLTEASETVEALRQAPQRLGQLQEALKALGDPRRRRDAAIQQAQGRGRVEEALQLQRAQVEQKRNALAALDKCMAEFADLDAETVRISSRLRKFQTADDLYRRNQAAAEALSQRREEVDGAEKALEAAQVRYEDGQEQLAASSREFNEDRFQEAEAQVDESRERSARLTADLGQWRERLFRAEEEIAQLQALEKRLTSAQSRRDRLAEQEALLQFLRSVIQEAGPFITKALVQQISYSANQLFGQIMEDYTRTLRWEEDYGIILEVDGREREFPQLSGGEQMSAALAVRLALLQEMSSIGVAFFDEPTTNLDETRRGALARQIVGVHGFEQLFIISHDDSFEQATEKLIRVEKRNGTSEIHYE</sequence>
<accession>A0A6B1DCC1</accession>
<dbReference type="PANTHER" id="PTHR32114">
    <property type="entry name" value="ABC TRANSPORTER ABCH.3"/>
    <property type="match status" value="1"/>
</dbReference>
<evidence type="ECO:0000256" key="7">
    <source>
        <dbReference type="ARBA" id="ARBA00022801"/>
    </source>
</evidence>
<evidence type="ECO:0000313" key="16">
    <source>
        <dbReference type="EMBL" id="MYC96925.1"/>
    </source>
</evidence>